<reference evidence="6" key="1">
    <citation type="journal article" date="2023" name="Plant J.">
        <title>Genome sequences and population genomics provide insights into the demographic history, inbreeding, and mutation load of two 'living fossil' tree species of Dipteronia.</title>
        <authorList>
            <person name="Feng Y."/>
            <person name="Comes H.P."/>
            <person name="Chen J."/>
            <person name="Zhu S."/>
            <person name="Lu R."/>
            <person name="Zhang X."/>
            <person name="Li P."/>
            <person name="Qiu J."/>
            <person name="Olsen K.M."/>
            <person name="Qiu Y."/>
        </authorList>
    </citation>
    <scope>NUCLEOTIDE SEQUENCE</scope>
    <source>
        <strain evidence="6">KIB01</strain>
    </source>
</reference>
<evidence type="ECO:0000256" key="1">
    <source>
        <dbReference type="ARBA" id="ARBA00022527"/>
    </source>
</evidence>
<keyword evidence="4" id="KW-0418">Kinase</keyword>
<name>A0AAD9XUD4_9ROSI</name>
<accession>A0AAD9XUD4</accession>
<dbReference type="AlphaFoldDB" id="A0AAD9XUD4"/>
<evidence type="ECO:0000256" key="4">
    <source>
        <dbReference type="ARBA" id="ARBA00022777"/>
    </source>
</evidence>
<protein>
    <recommendedName>
        <fullName evidence="8">S-locus receptor kinase C-terminal domain-containing protein</fullName>
    </recommendedName>
</protein>
<dbReference type="GO" id="GO:0005886">
    <property type="term" value="C:plasma membrane"/>
    <property type="evidence" value="ECO:0007669"/>
    <property type="project" value="TreeGrafter"/>
</dbReference>
<keyword evidence="7" id="KW-1185">Reference proteome</keyword>
<organism evidence="6 7">
    <name type="scientific">Dipteronia dyeriana</name>
    <dbReference type="NCBI Taxonomy" id="168575"/>
    <lineage>
        <taxon>Eukaryota</taxon>
        <taxon>Viridiplantae</taxon>
        <taxon>Streptophyta</taxon>
        <taxon>Embryophyta</taxon>
        <taxon>Tracheophyta</taxon>
        <taxon>Spermatophyta</taxon>
        <taxon>Magnoliopsida</taxon>
        <taxon>eudicotyledons</taxon>
        <taxon>Gunneridae</taxon>
        <taxon>Pentapetalae</taxon>
        <taxon>rosids</taxon>
        <taxon>malvids</taxon>
        <taxon>Sapindales</taxon>
        <taxon>Sapindaceae</taxon>
        <taxon>Hippocastanoideae</taxon>
        <taxon>Acereae</taxon>
        <taxon>Dipteronia</taxon>
    </lineage>
</organism>
<proteinExistence type="predicted"/>
<evidence type="ECO:0000256" key="2">
    <source>
        <dbReference type="ARBA" id="ARBA00022679"/>
    </source>
</evidence>
<dbReference type="PANTHER" id="PTHR27002">
    <property type="entry name" value="RECEPTOR-LIKE SERINE/THREONINE-PROTEIN KINASE SD1-8"/>
    <property type="match status" value="1"/>
</dbReference>
<dbReference type="GO" id="GO:0005524">
    <property type="term" value="F:ATP binding"/>
    <property type="evidence" value="ECO:0007669"/>
    <property type="project" value="UniProtKB-KW"/>
</dbReference>
<keyword evidence="3" id="KW-0547">Nucleotide-binding</keyword>
<evidence type="ECO:0000256" key="3">
    <source>
        <dbReference type="ARBA" id="ARBA00022741"/>
    </source>
</evidence>
<dbReference type="PANTHER" id="PTHR27002:SF1050">
    <property type="entry name" value="CYSTEINE-RICH RECEPTOR-LIKE PROTEIN KINASE 5"/>
    <property type="match status" value="1"/>
</dbReference>
<dbReference type="EMBL" id="JANJYI010000001">
    <property type="protein sequence ID" value="KAK2665357.1"/>
    <property type="molecule type" value="Genomic_DNA"/>
</dbReference>
<dbReference type="Proteomes" id="UP001280121">
    <property type="component" value="Unassembled WGS sequence"/>
</dbReference>
<sequence length="108" mass="12412">MNVPEIRTELSAHNSHRLGDIRGTGHLWSWTPLELMEPTLRKSFSRNEVSRCIHIGLLCVQEDPADRPMMVATVLMFNSFSVMLPLRKRPAFFDRSTTRSNTPSMNLE</sequence>
<keyword evidence="5" id="KW-0067">ATP-binding</keyword>
<evidence type="ECO:0000313" key="7">
    <source>
        <dbReference type="Proteomes" id="UP001280121"/>
    </source>
</evidence>
<keyword evidence="1" id="KW-0723">Serine/threonine-protein kinase</keyword>
<dbReference type="Gene3D" id="1.10.510.10">
    <property type="entry name" value="Transferase(Phosphotransferase) domain 1"/>
    <property type="match status" value="1"/>
</dbReference>
<comment type="caution">
    <text evidence="6">The sequence shown here is derived from an EMBL/GenBank/DDBJ whole genome shotgun (WGS) entry which is preliminary data.</text>
</comment>
<evidence type="ECO:0000256" key="5">
    <source>
        <dbReference type="ARBA" id="ARBA00022840"/>
    </source>
</evidence>
<dbReference type="GO" id="GO:0004674">
    <property type="term" value="F:protein serine/threonine kinase activity"/>
    <property type="evidence" value="ECO:0007669"/>
    <property type="project" value="UniProtKB-KW"/>
</dbReference>
<dbReference type="GO" id="GO:0042742">
    <property type="term" value="P:defense response to bacterium"/>
    <property type="evidence" value="ECO:0007669"/>
    <property type="project" value="TreeGrafter"/>
</dbReference>
<evidence type="ECO:0008006" key="8">
    <source>
        <dbReference type="Google" id="ProtNLM"/>
    </source>
</evidence>
<gene>
    <name evidence="6" type="ORF">Ddye_003931</name>
</gene>
<evidence type="ECO:0000313" key="6">
    <source>
        <dbReference type="EMBL" id="KAK2665357.1"/>
    </source>
</evidence>
<keyword evidence="2" id="KW-0808">Transferase</keyword>